<dbReference type="GO" id="GO:0016740">
    <property type="term" value="F:transferase activity"/>
    <property type="evidence" value="ECO:0007669"/>
    <property type="project" value="UniProtKB-KW"/>
</dbReference>
<reference evidence="1 2" key="1">
    <citation type="submission" date="2020-07" db="EMBL/GenBank/DDBJ databases">
        <title>Electron transfer.</title>
        <authorList>
            <person name="Huang L."/>
            <person name="Liu X."/>
            <person name="Zhou S."/>
        </authorList>
    </citation>
    <scope>NUCLEOTIDE SEQUENCE [LARGE SCALE GENOMIC DNA]</scope>
    <source>
        <strain evidence="1 2">Lx1</strain>
    </source>
</reference>
<dbReference type="RefSeq" id="WP_181603339.1">
    <property type="nucleotide sequence ID" value="NZ_CP059378.1"/>
</dbReference>
<dbReference type="Proteomes" id="UP000512286">
    <property type="component" value="Chromosome"/>
</dbReference>
<dbReference type="KEGG" id="cint:HZF06_09630"/>
<gene>
    <name evidence="1" type="ORF">HZF06_09630</name>
</gene>
<dbReference type="AlphaFoldDB" id="A0A7D6ZT08"/>
<evidence type="ECO:0000313" key="1">
    <source>
        <dbReference type="EMBL" id="QLY81823.1"/>
    </source>
</evidence>
<accession>A0A7D6ZT08</accession>
<dbReference type="InterPro" id="IPR018700">
    <property type="entry name" value="DUF2204"/>
</dbReference>
<keyword evidence="1" id="KW-0808">Transferase</keyword>
<protein>
    <submittedName>
        <fullName evidence="1">Nucleotidyltransferase</fullName>
    </submittedName>
</protein>
<dbReference type="SUPFAM" id="SSF81301">
    <property type="entry name" value="Nucleotidyltransferase"/>
    <property type="match status" value="1"/>
</dbReference>
<organism evidence="1 2">
    <name type="scientific">Clostridium intestinale</name>
    <dbReference type="NCBI Taxonomy" id="36845"/>
    <lineage>
        <taxon>Bacteria</taxon>
        <taxon>Bacillati</taxon>
        <taxon>Bacillota</taxon>
        <taxon>Clostridia</taxon>
        <taxon>Eubacteriales</taxon>
        <taxon>Clostridiaceae</taxon>
        <taxon>Clostridium</taxon>
    </lineage>
</organism>
<dbReference type="Gene3D" id="3.30.460.40">
    <property type="match status" value="1"/>
</dbReference>
<proteinExistence type="predicted"/>
<dbReference type="InterPro" id="IPR043519">
    <property type="entry name" value="NT_sf"/>
</dbReference>
<name>A0A7D6ZT08_9CLOT</name>
<dbReference type="EMBL" id="CP059378">
    <property type="protein sequence ID" value="QLY81823.1"/>
    <property type="molecule type" value="Genomic_DNA"/>
</dbReference>
<sequence length="189" mass="21989">MFKTLSYIGEKLNESNVKWAVGASILLNQFGLIDKPNDIDIFIDIDDIESADEVLKSIGHKKKWEKTGLYETKYFYEYVIEDIDIDVMAGFAVKHSSGIFEYIFDNNSISEFKIINDVSIPFTSLEDWYVIYQLIPHREAKVKMIEKYLLSKGIKKTIVLKRALEGCLPVKVRRKIEDILNHEFINKNE</sequence>
<evidence type="ECO:0000313" key="2">
    <source>
        <dbReference type="Proteomes" id="UP000512286"/>
    </source>
</evidence>
<dbReference type="Pfam" id="PF09970">
    <property type="entry name" value="DUF2204"/>
    <property type="match status" value="1"/>
</dbReference>